<feature type="compositionally biased region" description="Basic residues" evidence="1">
    <location>
        <begin position="7"/>
        <end position="18"/>
    </location>
</feature>
<gene>
    <name evidence="2" type="ORF">CDAR_457631</name>
</gene>
<dbReference type="Proteomes" id="UP001054837">
    <property type="component" value="Unassembled WGS sequence"/>
</dbReference>
<comment type="caution">
    <text evidence="2">The sequence shown here is derived from an EMBL/GenBank/DDBJ whole genome shotgun (WGS) entry which is preliminary data.</text>
</comment>
<name>A0AAV4NF60_9ARAC</name>
<evidence type="ECO:0000256" key="1">
    <source>
        <dbReference type="SAM" id="MobiDB-lite"/>
    </source>
</evidence>
<dbReference type="EMBL" id="BPLQ01001617">
    <property type="protein sequence ID" value="GIX83410.1"/>
    <property type="molecule type" value="Genomic_DNA"/>
</dbReference>
<feature type="region of interest" description="Disordered" evidence="1">
    <location>
        <begin position="1"/>
        <end position="52"/>
    </location>
</feature>
<sequence length="81" mass="9125">MDENTNKKRPLGLRRHLTSARDMAADNVSIERRPQKKKKKMNCDCGSKTVDIPKTGEKERGELVLISTIDLMILASRSCVP</sequence>
<reference evidence="2 3" key="1">
    <citation type="submission" date="2021-06" db="EMBL/GenBank/DDBJ databases">
        <title>Caerostris darwini draft genome.</title>
        <authorList>
            <person name="Kono N."/>
            <person name="Arakawa K."/>
        </authorList>
    </citation>
    <scope>NUCLEOTIDE SEQUENCE [LARGE SCALE GENOMIC DNA]</scope>
</reference>
<evidence type="ECO:0000313" key="3">
    <source>
        <dbReference type="Proteomes" id="UP001054837"/>
    </source>
</evidence>
<evidence type="ECO:0000313" key="2">
    <source>
        <dbReference type="EMBL" id="GIX83410.1"/>
    </source>
</evidence>
<keyword evidence="3" id="KW-1185">Reference proteome</keyword>
<proteinExistence type="predicted"/>
<dbReference type="AlphaFoldDB" id="A0AAV4NF60"/>
<protein>
    <submittedName>
        <fullName evidence="2">Uncharacterized protein</fullName>
    </submittedName>
</protein>
<accession>A0AAV4NF60</accession>
<organism evidence="2 3">
    <name type="scientific">Caerostris darwini</name>
    <dbReference type="NCBI Taxonomy" id="1538125"/>
    <lineage>
        <taxon>Eukaryota</taxon>
        <taxon>Metazoa</taxon>
        <taxon>Ecdysozoa</taxon>
        <taxon>Arthropoda</taxon>
        <taxon>Chelicerata</taxon>
        <taxon>Arachnida</taxon>
        <taxon>Araneae</taxon>
        <taxon>Araneomorphae</taxon>
        <taxon>Entelegynae</taxon>
        <taxon>Araneoidea</taxon>
        <taxon>Araneidae</taxon>
        <taxon>Caerostris</taxon>
    </lineage>
</organism>